<dbReference type="GO" id="GO:0016491">
    <property type="term" value="F:oxidoreductase activity"/>
    <property type="evidence" value="ECO:0007669"/>
    <property type="project" value="UniProtKB-KW"/>
</dbReference>
<dbReference type="InterPro" id="IPR036188">
    <property type="entry name" value="FAD/NAD-bd_sf"/>
</dbReference>
<protein>
    <submittedName>
        <fullName evidence="3">FAD-binding oxidoreductase</fullName>
    </submittedName>
</protein>
<dbReference type="RefSeq" id="WP_222873001.1">
    <property type="nucleotide sequence ID" value="NZ_CP039704.1"/>
</dbReference>
<keyword evidence="1" id="KW-0560">Oxidoreductase</keyword>
<dbReference type="AlphaFoldDB" id="A0A4D7C930"/>
<evidence type="ECO:0000259" key="2">
    <source>
        <dbReference type="Pfam" id="PF01266"/>
    </source>
</evidence>
<evidence type="ECO:0000313" key="3">
    <source>
        <dbReference type="EMBL" id="QCI80138.1"/>
    </source>
</evidence>
<dbReference type="PANTHER" id="PTHR13847">
    <property type="entry name" value="SARCOSINE DEHYDROGENASE-RELATED"/>
    <property type="match status" value="1"/>
</dbReference>
<reference evidence="4" key="1">
    <citation type="submission" date="2019-04" db="EMBL/GenBank/DDBJ databases">
        <title>Complete genome sequence of Sphingomonas sp. W1-2-3.</title>
        <authorList>
            <person name="Im W.T."/>
        </authorList>
    </citation>
    <scope>NUCLEOTIDE SEQUENCE [LARGE SCALE GENOMIC DNA]</scope>
    <source>
        <strain evidence="4">W1-2-3</strain>
    </source>
</reference>
<organism evidence="3 4">
    <name type="scientific">Hankyongella ginsenosidimutans</name>
    <dbReference type="NCBI Taxonomy" id="1763828"/>
    <lineage>
        <taxon>Bacteria</taxon>
        <taxon>Pseudomonadati</taxon>
        <taxon>Pseudomonadota</taxon>
        <taxon>Alphaproteobacteria</taxon>
        <taxon>Sphingomonadales</taxon>
        <taxon>Sphingomonadaceae</taxon>
        <taxon>Hankyongella</taxon>
    </lineage>
</organism>
<dbReference type="SUPFAM" id="SSF51905">
    <property type="entry name" value="FAD/NAD(P)-binding domain"/>
    <property type="match status" value="1"/>
</dbReference>
<proteinExistence type="predicted"/>
<dbReference type="GO" id="GO:0005737">
    <property type="term" value="C:cytoplasm"/>
    <property type="evidence" value="ECO:0007669"/>
    <property type="project" value="TreeGrafter"/>
</dbReference>
<dbReference type="Gene3D" id="3.50.50.60">
    <property type="entry name" value="FAD/NAD(P)-binding domain"/>
    <property type="match status" value="1"/>
</dbReference>
<dbReference type="Pfam" id="PF01266">
    <property type="entry name" value="DAO"/>
    <property type="match status" value="1"/>
</dbReference>
<gene>
    <name evidence="3" type="ORF">E6W36_13410</name>
</gene>
<dbReference type="KEGG" id="hgn:E6W36_13410"/>
<dbReference type="Gene3D" id="3.30.9.10">
    <property type="entry name" value="D-Amino Acid Oxidase, subunit A, domain 2"/>
    <property type="match status" value="1"/>
</dbReference>
<feature type="domain" description="FAD dependent oxidoreductase" evidence="2">
    <location>
        <begin position="40"/>
        <end position="399"/>
    </location>
</feature>
<evidence type="ECO:0000313" key="4">
    <source>
        <dbReference type="Proteomes" id="UP000298714"/>
    </source>
</evidence>
<accession>A0A4D7C930</accession>
<dbReference type="InterPro" id="IPR006076">
    <property type="entry name" value="FAD-dep_OxRdtase"/>
</dbReference>
<sequence>MGLVDVSAYDYGAPSGSLWETLTPKLHHAYARLEGVEACDVVVIGGGLVGLSAAWRLSEDYGAKVVLIDAAEPGWGASGRMMGLAGPSPLSAYRRAAILGPDRLHQLASVDIEAKGLVNVACEAIDTPVDRQDADLITLGVDTKIWSPMAALALEIARADGPQYEQLPAQTSGEHTADHADLPRLIMRDATLLSPLALARGMAEKLMARGVPVCANTRVRSLTPRGHRIEVHYRGGKIETAHVLIATNGQSRHRSIPALRSRVMPWPFIAVASRPISPRLLADQGITRPTVFRFEDGVLGTVTVRFMSDCRLIASVDASVMRGRIQTMAQVNNFGAWLAARFPQLPILPLPIHWRGLGARVGEGLPFIGPISDAPNISYAGGTDFESVGMALWMGRAAAMAVAYPQQAQTLPFVASEPMEPYRFLQFSFRRQMRTLDKRLEMAAV</sequence>
<keyword evidence="4" id="KW-1185">Reference proteome</keyword>
<dbReference type="EMBL" id="CP039704">
    <property type="protein sequence ID" value="QCI80138.1"/>
    <property type="molecule type" value="Genomic_DNA"/>
</dbReference>
<name>A0A4D7C930_9SPHN</name>
<dbReference type="PANTHER" id="PTHR13847:SF281">
    <property type="entry name" value="FAD DEPENDENT OXIDOREDUCTASE DOMAIN-CONTAINING PROTEIN"/>
    <property type="match status" value="1"/>
</dbReference>
<dbReference type="Proteomes" id="UP000298714">
    <property type="component" value="Chromosome"/>
</dbReference>
<evidence type="ECO:0000256" key="1">
    <source>
        <dbReference type="ARBA" id="ARBA00023002"/>
    </source>
</evidence>